<evidence type="ECO:0000313" key="5">
    <source>
        <dbReference type="Proteomes" id="UP001280156"/>
    </source>
</evidence>
<evidence type="ECO:0000256" key="1">
    <source>
        <dbReference type="SAM" id="MobiDB-lite"/>
    </source>
</evidence>
<proteinExistence type="predicted"/>
<feature type="signal peptide" evidence="2">
    <location>
        <begin position="1"/>
        <end position="34"/>
    </location>
</feature>
<dbReference type="Proteomes" id="UP001280156">
    <property type="component" value="Unassembled WGS sequence"/>
</dbReference>
<feature type="region of interest" description="Disordered" evidence="1">
    <location>
        <begin position="97"/>
        <end position="117"/>
    </location>
</feature>
<reference evidence="4 5" key="1">
    <citation type="submission" date="2023-08" db="EMBL/GenBank/DDBJ databases">
        <title>Implementing the SeqCode for naming new Mesorhizobium species isolated from Vachellia karroo root nodules.</title>
        <authorList>
            <person name="Van Lill M."/>
        </authorList>
    </citation>
    <scope>NUCLEOTIDE SEQUENCE [LARGE SCALE GENOMIC DNA]</scope>
    <source>
        <strain evidence="4 5">VK2B</strain>
    </source>
</reference>
<gene>
    <name evidence="4" type="ORF">RFM52_17755</name>
</gene>
<feature type="compositionally biased region" description="Polar residues" evidence="1">
    <location>
        <begin position="101"/>
        <end position="115"/>
    </location>
</feature>
<dbReference type="RefSeq" id="WP_320292986.1">
    <property type="nucleotide sequence ID" value="NZ_JAVIIU010000001.1"/>
</dbReference>
<feature type="domain" description="Apple" evidence="3">
    <location>
        <begin position="44"/>
        <end position="92"/>
    </location>
</feature>
<keyword evidence="2" id="KW-0732">Signal</keyword>
<dbReference type="InterPro" id="IPR003609">
    <property type="entry name" value="Pan_app"/>
</dbReference>
<keyword evidence="5" id="KW-1185">Reference proteome</keyword>
<evidence type="ECO:0000256" key="2">
    <source>
        <dbReference type="SAM" id="SignalP"/>
    </source>
</evidence>
<evidence type="ECO:0000259" key="3">
    <source>
        <dbReference type="Pfam" id="PF00024"/>
    </source>
</evidence>
<name>A0ABU4YLT1_9HYPH</name>
<accession>A0ABU4YLT1</accession>
<evidence type="ECO:0000313" key="4">
    <source>
        <dbReference type="EMBL" id="MDX8487055.1"/>
    </source>
</evidence>
<comment type="caution">
    <text evidence="4">The sequence shown here is derived from an EMBL/GenBank/DDBJ whole genome shotgun (WGS) entry which is preliminary data.</text>
</comment>
<feature type="chain" id="PRO_5047337568" evidence="2">
    <location>
        <begin position="35"/>
        <end position="246"/>
    </location>
</feature>
<sequence length="246" mass="26533">MPTNGFRNRPGLPTLALIMAAAMLILGNQSPATAQSTKADELFNYPDTILDGLPSAQVSTPLEECLKLCQQRSGCAGVSHTAKNECRLYATVNGGKRDAGSTAQTRSLIPNYSDPTNPPLAARLEKLKSTDSDGHELFALSKDAFERGNRDVGMQAIYLAMQRGNQDAKLEIARWYDPRTFAQDRVDAADANKAGRSYFELALEGNSQAQTLLVSLCQDAADSNSSRATAYGGFLRTTYCEGSINP</sequence>
<dbReference type="Pfam" id="PF00024">
    <property type="entry name" value="PAN_1"/>
    <property type="match status" value="1"/>
</dbReference>
<protein>
    <submittedName>
        <fullName evidence="4">PAN domain-containing protein</fullName>
    </submittedName>
</protein>
<dbReference type="EMBL" id="JAVIIV010000011">
    <property type="protein sequence ID" value="MDX8487055.1"/>
    <property type="molecule type" value="Genomic_DNA"/>
</dbReference>
<organism evidence="4 5">
    <name type="scientific">Mesorhizobium humile</name>
    <dbReference type="NCBI Taxonomy" id="3072313"/>
    <lineage>
        <taxon>Bacteria</taxon>
        <taxon>Pseudomonadati</taxon>
        <taxon>Pseudomonadota</taxon>
        <taxon>Alphaproteobacteria</taxon>
        <taxon>Hyphomicrobiales</taxon>
        <taxon>Phyllobacteriaceae</taxon>
        <taxon>Mesorhizobium</taxon>
    </lineage>
</organism>